<dbReference type="RefSeq" id="WP_109950538.1">
    <property type="nucleotide sequence ID" value="NZ_CP029551.1"/>
</dbReference>
<name>A0A2U8VP84_9HYPH</name>
<gene>
    <name evidence="1" type="ORF">DK427_06485</name>
</gene>
<sequence>MAMIIPLYVDHDDDADTRQWPVAQTWTLAEARADQHVQDWVAEGSFGEDREELFEWLAEHIPEATFRVIRDRPGRSLDMAFELVIENADHAFAFRMRWT</sequence>
<organism evidence="1 2">
    <name type="scientific">Methylobacterium radiodurans</name>
    <dbReference type="NCBI Taxonomy" id="2202828"/>
    <lineage>
        <taxon>Bacteria</taxon>
        <taxon>Pseudomonadati</taxon>
        <taxon>Pseudomonadota</taxon>
        <taxon>Alphaproteobacteria</taxon>
        <taxon>Hyphomicrobiales</taxon>
        <taxon>Methylobacteriaceae</taxon>
        <taxon>Methylobacterium</taxon>
    </lineage>
</organism>
<dbReference type="Proteomes" id="UP000246058">
    <property type="component" value="Chromosome"/>
</dbReference>
<evidence type="ECO:0000313" key="2">
    <source>
        <dbReference type="Proteomes" id="UP000246058"/>
    </source>
</evidence>
<protein>
    <submittedName>
        <fullName evidence="1">Uncharacterized protein</fullName>
    </submittedName>
</protein>
<accession>A0A2U8VP84</accession>
<reference evidence="1 2" key="1">
    <citation type="submission" date="2018-05" db="EMBL/GenBank/DDBJ databases">
        <title>Complete Genome Sequence of Methylobacterium sp. 17Sr1-43.</title>
        <authorList>
            <person name="Srinivasan S."/>
        </authorList>
    </citation>
    <scope>NUCLEOTIDE SEQUENCE [LARGE SCALE GENOMIC DNA]</scope>
    <source>
        <strain evidence="1 2">17Sr1-43</strain>
    </source>
</reference>
<dbReference type="EMBL" id="CP029551">
    <property type="protein sequence ID" value="AWN35417.1"/>
    <property type="molecule type" value="Genomic_DNA"/>
</dbReference>
<dbReference type="AlphaFoldDB" id="A0A2U8VP84"/>
<dbReference type="KEGG" id="meti:DK427_06485"/>
<keyword evidence="2" id="KW-1185">Reference proteome</keyword>
<proteinExistence type="predicted"/>
<dbReference type="OrthoDB" id="9769590at2"/>
<evidence type="ECO:0000313" key="1">
    <source>
        <dbReference type="EMBL" id="AWN35417.1"/>
    </source>
</evidence>